<reference evidence="20" key="1">
    <citation type="journal article" date="2019" name="Int. J. Syst. Evol. Microbiol.">
        <title>The Global Catalogue of Microorganisms (GCM) 10K type strain sequencing project: providing services to taxonomists for standard genome sequencing and annotation.</title>
        <authorList>
            <consortium name="The Broad Institute Genomics Platform"/>
            <consortium name="The Broad Institute Genome Sequencing Center for Infectious Disease"/>
            <person name="Wu L."/>
            <person name="Ma J."/>
        </authorList>
    </citation>
    <scope>NUCLEOTIDE SEQUENCE [LARGE SCALE GENOMIC DNA]</scope>
    <source>
        <strain evidence="20">TISTR 1514</strain>
    </source>
</reference>
<keyword evidence="9" id="KW-0238">DNA-binding</keyword>
<evidence type="ECO:0000256" key="16">
    <source>
        <dbReference type="SAM" id="MobiDB-lite"/>
    </source>
</evidence>
<dbReference type="Gene3D" id="3.90.320.10">
    <property type="match status" value="1"/>
</dbReference>
<evidence type="ECO:0000256" key="13">
    <source>
        <dbReference type="ARBA" id="ARBA00034808"/>
    </source>
</evidence>
<keyword evidence="10" id="KW-0234">DNA repair</keyword>
<protein>
    <recommendedName>
        <fullName evidence="13">DNA 3'-5' helicase</fullName>
        <ecNumber evidence="13">5.6.2.4</ecNumber>
    </recommendedName>
</protein>
<comment type="similarity">
    <text evidence="1">Belongs to the helicase family. UvrD subfamily.</text>
</comment>
<comment type="catalytic activity">
    <reaction evidence="12">
        <text>Couples ATP hydrolysis with the unwinding of duplex DNA by translocating in the 3'-5' direction.</text>
        <dbReference type="EC" id="5.6.2.4"/>
    </reaction>
</comment>
<dbReference type="Pfam" id="PF12705">
    <property type="entry name" value="PDDEXK_1"/>
    <property type="match status" value="1"/>
</dbReference>
<evidence type="ECO:0000313" key="19">
    <source>
        <dbReference type="EMBL" id="MFD2758419.1"/>
    </source>
</evidence>
<feature type="binding site" evidence="15">
    <location>
        <begin position="20"/>
        <end position="27"/>
    </location>
    <ligand>
        <name>ATP</name>
        <dbReference type="ChEBI" id="CHEBI:30616"/>
    </ligand>
</feature>
<dbReference type="InterPro" id="IPR011604">
    <property type="entry name" value="PDDEXK-like_dom_sf"/>
</dbReference>
<name>A0ABW5V175_9MICO</name>
<evidence type="ECO:0000313" key="20">
    <source>
        <dbReference type="Proteomes" id="UP001597492"/>
    </source>
</evidence>
<dbReference type="Gene3D" id="1.10.486.10">
    <property type="entry name" value="PCRA, domain 4"/>
    <property type="match status" value="1"/>
</dbReference>
<keyword evidence="6 15" id="KW-0347">Helicase</keyword>
<keyword evidence="8 15" id="KW-0067">ATP-binding</keyword>
<keyword evidence="11" id="KW-0413">Isomerase</keyword>
<proteinExistence type="inferred from homology"/>
<dbReference type="InterPro" id="IPR014017">
    <property type="entry name" value="DNA_helicase_UvrD-like_C"/>
</dbReference>
<dbReference type="InterPro" id="IPR013986">
    <property type="entry name" value="DExx_box_DNA_helicase_dom_sf"/>
</dbReference>
<dbReference type="PANTHER" id="PTHR11070:SF59">
    <property type="entry name" value="DNA 3'-5' HELICASE"/>
    <property type="match status" value="1"/>
</dbReference>
<evidence type="ECO:0000256" key="12">
    <source>
        <dbReference type="ARBA" id="ARBA00034617"/>
    </source>
</evidence>
<keyword evidence="3 15" id="KW-0547">Nucleotide-binding</keyword>
<keyword evidence="4" id="KW-0227">DNA damage</keyword>
<dbReference type="Gene3D" id="1.10.10.160">
    <property type="match status" value="1"/>
</dbReference>
<dbReference type="SUPFAM" id="SSF52540">
    <property type="entry name" value="P-loop containing nucleoside triphosphate hydrolases"/>
    <property type="match status" value="1"/>
</dbReference>
<keyword evidence="5 15" id="KW-0378">Hydrolase</keyword>
<dbReference type="PROSITE" id="PS51198">
    <property type="entry name" value="UVRD_HELICASE_ATP_BIND"/>
    <property type="match status" value="1"/>
</dbReference>
<evidence type="ECO:0000256" key="8">
    <source>
        <dbReference type="ARBA" id="ARBA00022840"/>
    </source>
</evidence>
<evidence type="ECO:0000259" key="17">
    <source>
        <dbReference type="PROSITE" id="PS51198"/>
    </source>
</evidence>
<dbReference type="Gene3D" id="3.40.50.300">
    <property type="entry name" value="P-loop containing nucleotide triphosphate hydrolases"/>
    <property type="match status" value="2"/>
</dbReference>
<organism evidence="19 20">
    <name type="scientific">Gulosibacter faecalis</name>
    <dbReference type="NCBI Taxonomy" id="272240"/>
    <lineage>
        <taxon>Bacteria</taxon>
        <taxon>Bacillati</taxon>
        <taxon>Actinomycetota</taxon>
        <taxon>Actinomycetes</taxon>
        <taxon>Micrococcales</taxon>
        <taxon>Microbacteriaceae</taxon>
        <taxon>Gulosibacter</taxon>
    </lineage>
</organism>
<dbReference type="InterPro" id="IPR000212">
    <property type="entry name" value="DNA_helicase_UvrD/REP"/>
</dbReference>
<dbReference type="PROSITE" id="PS51217">
    <property type="entry name" value="UVRD_HELICASE_CTER"/>
    <property type="match status" value="1"/>
</dbReference>
<dbReference type="EMBL" id="JBHUNE010000006">
    <property type="protein sequence ID" value="MFD2758419.1"/>
    <property type="molecule type" value="Genomic_DNA"/>
</dbReference>
<dbReference type="PANTHER" id="PTHR11070">
    <property type="entry name" value="UVRD / RECB / PCRA DNA HELICASE FAMILY MEMBER"/>
    <property type="match status" value="1"/>
</dbReference>
<evidence type="ECO:0000256" key="10">
    <source>
        <dbReference type="ARBA" id="ARBA00023204"/>
    </source>
</evidence>
<dbReference type="Proteomes" id="UP001597492">
    <property type="component" value="Unassembled WGS sequence"/>
</dbReference>
<sequence>MLEESQHAVLASEGSLSVLGAPGSGRTTTLVELAATSVESGLAPDEVLVLGANRRAADALRERLTRRLGRATRGATLGRTPVSVAMEIIADVRTRTGGARPVLLTGSAQDDILADLIEGYLDGTMARLGRELPWPDWFHGESMRLAGFRSELRDLITALTERGLGADDLARLALPPNDLPPAGQRHRALWAAAAQLIRDYENSRFDRTISGPDEREAFDVASALALARRLVAERAPGRRGVRVFDTVRLVLVDDAQELTESARALVAELERTGARVVTFGDPDVATGRFHGGEARFAVNWRDAGDAAPPTHTLEAVHRHGPELRAVVRAATNGLPALGPSQRRLAEASDGDSERSAAESEDASGAGSGAEVEPAAQHAVLDSAGDETELIAGYLRRLHLVDGVPWADMAVIARNAGRLEQLSRGFDRAGVAATDSAPIAAASDATVRALLTITEGALRGELSADELEAVLASPLYRVDSLLLRRLRRACYLADFSSADGTAVAGRGGREVLVAHVRAVLAGGEDPTVVEALNTLQGTAAERAAEQLRALLAALTRTRAAHERGDTIDAVFYEAWHDDARERRWREVALSGGDEATPMNRRLDAVVALFDRARRIVEREPTVSLESFLADWRRDSVVDDSLARRGTVDAVTLTTPAGAVSREWRVVVVAGMNDGVWPNLRVRDTLLGAGRLDEALLPGRVVAALDRRAEVLADEQRMLTAAVSRATERLLVTAVRDDETMPSQFVHRLDLPELKATFALGEAGGVTYRELSLGQLAARLRRGWADDDETGRGERARALARLAGHDVAAADPTKWFGVRGRTTTAPLVPITDGVLSLRLSPSGIAKFKECGVNWFVEGHAGGTGSFAMTLGNVLHAAAEHEAEFSRLEEMVDYAERLLEGVTFDAPWLAEVNRTIVRDAAASLWDYVRREGVRAVANERAMEHELRRSGDIEVEVTLSGRIDRIESHADDGVRIVDFKTGKFKVPKYAENDQLRAYQVAALGGGIEGYDPEHEYLEGAALVYPRISSGRPNARVPWAADVQPRLDDATLADVIDEFVTIAIQQAGYGLDGDAPDVDAPAAFLHDPEGHCLENGSPCLIHALPEVTE</sequence>
<evidence type="ECO:0000256" key="3">
    <source>
        <dbReference type="ARBA" id="ARBA00022741"/>
    </source>
</evidence>
<dbReference type="InterPro" id="IPR038726">
    <property type="entry name" value="PDDEXK_AddAB-type"/>
</dbReference>
<evidence type="ECO:0000256" key="4">
    <source>
        <dbReference type="ARBA" id="ARBA00022763"/>
    </source>
</evidence>
<evidence type="ECO:0000256" key="9">
    <source>
        <dbReference type="ARBA" id="ARBA00023125"/>
    </source>
</evidence>
<evidence type="ECO:0000256" key="5">
    <source>
        <dbReference type="ARBA" id="ARBA00022801"/>
    </source>
</evidence>
<evidence type="ECO:0000256" key="15">
    <source>
        <dbReference type="PROSITE-ProRule" id="PRU00560"/>
    </source>
</evidence>
<evidence type="ECO:0000256" key="1">
    <source>
        <dbReference type="ARBA" id="ARBA00009922"/>
    </source>
</evidence>
<evidence type="ECO:0000256" key="11">
    <source>
        <dbReference type="ARBA" id="ARBA00023235"/>
    </source>
</evidence>
<evidence type="ECO:0000256" key="7">
    <source>
        <dbReference type="ARBA" id="ARBA00022839"/>
    </source>
</evidence>
<dbReference type="InterPro" id="IPR027417">
    <property type="entry name" value="P-loop_NTPase"/>
</dbReference>
<feature type="compositionally biased region" description="Basic and acidic residues" evidence="16">
    <location>
        <begin position="343"/>
        <end position="357"/>
    </location>
</feature>
<comment type="caution">
    <text evidence="19">The sequence shown here is derived from an EMBL/GenBank/DDBJ whole genome shotgun (WGS) entry which is preliminary data.</text>
</comment>
<feature type="domain" description="UvrD-like helicase ATP-binding" evidence="17">
    <location>
        <begin position="1"/>
        <end position="320"/>
    </location>
</feature>
<gene>
    <name evidence="19" type="ORF">ACFSW7_08505</name>
</gene>
<evidence type="ECO:0000256" key="2">
    <source>
        <dbReference type="ARBA" id="ARBA00022722"/>
    </source>
</evidence>
<dbReference type="RefSeq" id="WP_019619369.1">
    <property type="nucleotide sequence ID" value="NZ_JBHUNE010000006.1"/>
</dbReference>
<comment type="catalytic activity">
    <reaction evidence="14">
        <text>ATP + H2O = ADP + phosphate + H(+)</text>
        <dbReference type="Rhea" id="RHEA:13065"/>
        <dbReference type="ChEBI" id="CHEBI:15377"/>
        <dbReference type="ChEBI" id="CHEBI:15378"/>
        <dbReference type="ChEBI" id="CHEBI:30616"/>
        <dbReference type="ChEBI" id="CHEBI:43474"/>
        <dbReference type="ChEBI" id="CHEBI:456216"/>
        <dbReference type="EC" id="5.6.2.4"/>
    </reaction>
</comment>
<keyword evidence="2" id="KW-0540">Nuclease</keyword>
<feature type="domain" description="UvrD-like helicase C-terminal" evidence="18">
    <location>
        <begin position="339"/>
        <end position="656"/>
    </location>
</feature>
<dbReference type="Pfam" id="PF00580">
    <property type="entry name" value="UvrD-helicase"/>
    <property type="match status" value="1"/>
</dbReference>
<feature type="compositionally biased region" description="Low complexity" evidence="16">
    <location>
        <begin position="362"/>
        <end position="374"/>
    </location>
</feature>
<dbReference type="EC" id="5.6.2.4" evidence="13"/>
<feature type="region of interest" description="Disordered" evidence="16">
    <location>
        <begin position="334"/>
        <end position="374"/>
    </location>
</feature>
<evidence type="ECO:0000259" key="18">
    <source>
        <dbReference type="PROSITE" id="PS51217"/>
    </source>
</evidence>
<evidence type="ECO:0000256" key="6">
    <source>
        <dbReference type="ARBA" id="ARBA00022806"/>
    </source>
</evidence>
<keyword evidence="20" id="KW-1185">Reference proteome</keyword>
<dbReference type="InterPro" id="IPR014016">
    <property type="entry name" value="UvrD-like_ATP-bd"/>
</dbReference>
<evidence type="ECO:0000256" key="14">
    <source>
        <dbReference type="ARBA" id="ARBA00048988"/>
    </source>
</evidence>
<accession>A0ABW5V175</accession>
<keyword evidence="7" id="KW-0269">Exonuclease</keyword>